<feature type="compositionally biased region" description="Low complexity" evidence="1">
    <location>
        <begin position="22"/>
        <end position="51"/>
    </location>
</feature>
<protein>
    <submittedName>
        <fullName evidence="2">Uncharacterized protein</fullName>
    </submittedName>
</protein>
<reference evidence="2 3" key="1">
    <citation type="submission" date="2018-02" db="EMBL/GenBank/DDBJ databases">
        <title>Genome sequence of the basidiomycete white-rot fungus Phlebia centrifuga.</title>
        <authorList>
            <person name="Granchi Z."/>
            <person name="Peng M."/>
            <person name="de Vries R.P."/>
            <person name="Hilden K."/>
            <person name="Makela M.R."/>
            <person name="Grigoriev I."/>
            <person name="Riley R."/>
        </authorList>
    </citation>
    <scope>NUCLEOTIDE SEQUENCE [LARGE SCALE GENOMIC DNA]</scope>
    <source>
        <strain evidence="2 3">FBCC195</strain>
    </source>
</reference>
<feature type="compositionally biased region" description="Polar residues" evidence="1">
    <location>
        <begin position="112"/>
        <end position="126"/>
    </location>
</feature>
<feature type="region of interest" description="Disordered" evidence="1">
    <location>
        <begin position="1"/>
        <end position="83"/>
    </location>
</feature>
<evidence type="ECO:0000313" key="2">
    <source>
        <dbReference type="EMBL" id="PSR83061.1"/>
    </source>
</evidence>
<dbReference type="AlphaFoldDB" id="A0A2R6P126"/>
<evidence type="ECO:0000313" key="3">
    <source>
        <dbReference type="Proteomes" id="UP000186601"/>
    </source>
</evidence>
<keyword evidence="3" id="KW-1185">Reference proteome</keyword>
<dbReference type="EMBL" id="MLYV02000566">
    <property type="protein sequence ID" value="PSR83061.1"/>
    <property type="molecule type" value="Genomic_DNA"/>
</dbReference>
<comment type="caution">
    <text evidence="2">The sequence shown here is derived from an EMBL/GenBank/DDBJ whole genome shotgun (WGS) entry which is preliminary data.</text>
</comment>
<evidence type="ECO:0000256" key="1">
    <source>
        <dbReference type="SAM" id="MobiDB-lite"/>
    </source>
</evidence>
<accession>A0A2R6P126</accession>
<name>A0A2R6P126_9APHY</name>
<feature type="region of interest" description="Disordered" evidence="1">
    <location>
        <begin position="168"/>
        <end position="233"/>
    </location>
</feature>
<feature type="region of interest" description="Disordered" evidence="1">
    <location>
        <begin position="102"/>
        <end position="149"/>
    </location>
</feature>
<dbReference type="Proteomes" id="UP000186601">
    <property type="component" value="Unassembled WGS sequence"/>
</dbReference>
<proteinExistence type="predicted"/>
<gene>
    <name evidence="2" type="ORF">PHLCEN_2v5865</name>
</gene>
<organism evidence="2 3">
    <name type="scientific">Hermanssonia centrifuga</name>
    <dbReference type="NCBI Taxonomy" id="98765"/>
    <lineage>
        <taxon>Eukaryota</taxon>
        <taxon>Fungi</taxon>
        <taxon>Dikarya</taxon>
        <taxon>Basidiomycota</taxon>
        <taxon>Agaricomycotina</taxon>
        <taxon>Agaricomycetes</taxon>
        <taxon>Polyporales</taxon>
        <taxon>Meruliaceae</taxon>
        <taxon>Hermanssonia</taxon>
    </lineage>
</organism>
<sequence>MNDTPPRTAPIPIPPGRGREGGTTPSPTSSNTSSTSSRGSSSSHGLESVPGGVFLMDSISRDAGIRHGSQANSNGRNVPEPNYLQYEVPMQRSQRLVDHQINVNRGARGRGNQMQASTNGASQRPTPSLGYPQPTLNPSHRSYPGVHPEGPSALPGYLYQARYNLPGTLRIGSYPSDGSAAQAQRGSPTAAPATGQMPQAGSSSASRRDGRSVNGHTQLNGHTDRHPWRGGRR</sequence>